<dbReference type="OrthoDB" id="4748888at2759"/>
<reference evidence="1" key="2">
    <citation type="submission" date="2022-07" db="EMBL/GenBank/DDBJ databases">
        <authorList>
            <person name="Goncalves M.F.M."/>
            <person name="Hilario S."/>
            <person name="Van De Peer Y."/>
            <person name="Esteves A.C."/>
            <person name="Alves A."/>
        </authorList>
    </citation>
    <scope>NUCLEOTIDE SEQUENCE</scope>
    <source>
        <strain evidence="1">MUM 19.33</strain>
    </source>
</reference>
<comment type="caution">
    <text evidence="1">The sequence shown here is derived from an EMBL/GenBank/DDBJ whole genome shotgun (WGS) entry which is preliminary data.</text>
</comment>
<dbReference type="AlphaFoldDB" id="A0A9Q0BGC4"/>
<reference evidence="1" key="1">
    <citation type="journal article" date="2021" name="J Fungi (Basel)">
        <title>Genomic and Metabolomic Analyses of the Marine Fungus Emericellopsis cladophorae: Insights into Saltwater Adaptability Mechanisms and Its Biosynthetic Potential.</title>
        <authorList>
            <person name="Goncalves M.F.M."/>
            <person name="Hilario S."/>
            <person name="Van de Peer Y."/>
            <person name="Esteves A.C."/>
            <person name="Alves A."/>
        </authorList>
    </citation>
    <scope>NUCLEOTIDE SEQUENCE</scope>
    <source>
        <strain evidence="1">MUM 19.33</strain>
    </source>
</reference>
<dbReference type="EMBL" id="JAGIXG020000006">
    <property type="protein sequence ID" value="KAI6783831.1"/>
    <property type="molecule type" value="Genomic_DNA"/>
</dbReference>
<gene>
    <name evidence="1" type="ORF">J7T54_001707</name>
</gene>
<keyword evidence="2" id="KW-1185">Reference proteome</keyword>
<name>A0A9Q0BGC4_9HYPO</name>
<evidence type="ECO:0000313" key="2">
    <source>
        <dbReference type="Proteomes" id="UP001055219"/>
    </source>
</evidence>
<sequence>MWAFRARFKLALESLQTAHGLKLPESPIELQNLCWMEDKMASIYGYLGDHKMGLEWIERSLETWRRWSESTGAALACPPLLKLTHGRILAHGGWLDEARFQLTEAIDGLLSAKPLVWAPTASCKFALGRLLMFEKKYDAAARMMLLESQSMWLQGDKSRALDVNGIVVYQLGCCALLRGDVDSAV</sequence>
<accession>A0A9Q0BGC4</accession>
<dbReference type="GeneID" id="75828224"/>
<organism evidence="1 2">
    <name type="scientific">Emericellopsis cladophorae</name>
    <dbReference type="NCBI Taxonomy" id="2686198"/>
    <lineage>
        <taxon>Eukaryota</taxon>
        <taxon>Fungi</taxon>
        <taxon>Dikarya</taxon>
        <taxon>Ascomycota</taxon>
        <taxon>Pezizomycotina</taxon>
        <taxon>Sordariomycetes</taxon>
        <taxon>Hypocreomycetidae</taxon>
        <taxon>Hypocreales</taxon>
        <taxon>Bionectriaceae</taxon>
        <taxon>Emericellopsis</taxon>
    </lineage>
</organism>
<dbReference type="Gene3D" id="1.25.40.10">
    <property type="entry name" value="Tetratricopeptide repeat domain"/>
    <property type="match status" value="1"/>
</dbReference>
<protein>
    <submittedName>
        <fullName evidence="1">Uncharacterized protein</fullName>
    </submittedName>
</protein>
<proteinExistence type="predicted"/>
<dbReference type="InterPro" id="IPR011990">
    <property type="entry name" value="TPR-like_helical_dom_sf"/>
</dbReference>
<dbReference type="Proteomes" id="UP001055219">
    <property type="component" value="Unassembled WGS sequence"/>
</dbReference>
<evidence type="ECO:0000313" key="1">
    <source>
        <dbReference type="EMBL" id="KAI6783831.1"/>
    </source>
</evidence>
<dbReference type="RefSeq" id="XP_051364687.1">
    <property type="nucleotide sequence ID" value="XM_051503733.1"/>
</dbReference>